<evidence type="ECO:0000259" key="2">
    <source>
        <dbReference type="Pfam" id="PF10505"/>
    </source>
</evidence>
<feature type="domain" description="Little elongation complex subunit 2 C-terminal" evidence="2">
    <location>
        <begin position="573"/>
        <end position="773"/>
    </location>
</feature>
<dbReference type="PANTHER" id="PTHR14633">
    <property type="entry name" value="LITTLE ELONGATION COMPLEX SUBUNIT 2"/>
    <property type="match status" value="1"/>
</dbReference>
<accession>A0A3Q4I2B8</accession>
<feature type="region of interest" description="Disordered" evidence="1">
    <location>
        <begin position="536"/>
        <end position="556"/>
    </location>
</feature>
<dbReference type="STRING" id="32507.ENSNBRP00000024252"/>
<feature type="compositionally biased region" description="Low complexity" evidence="1">
    <location>
        <begin position="449"/>
        <end position="461"/>
    </location>
</feature>
<feature type="region of interest" description="Disordered" evidence="1">
    <location>
        <begin position="407"/>
        <end position="478"/>
    </location>
</feature>
<feature type="region of interest" description="Disordered" evidence="1">
    <location>
        <begin position="48"/>
        <end position="87"/>
    </location>
</feature>
<evidence type="ECO:0000313" key="3">
    <source>
        <dbReference type="Ensembl" id="ENSNBRP00000024252.1"/>
    </source>
</evidence>
<feature type="compositionally biased region" description="Polar residues" evidence="1">
    <location>
        <begin position="409"/>
        <end position="439"/>
    </location>
</feature>
<dbReference type="Ensembl" id="ENSNBRT00000024888.1">
    <property type="protein sequence ID" value="ENSNBRP00000024252.1"/>
    <property type="gene ID" value="ENSNBRG00000018537.1"/>
</dbReference>
<protein>
    <submittedName>
        <fullName evidence="3">Interactor of little elongator complex ELL subunit 2</fullName>
    </submittedName>
</protein>
<organism evidence="3 4">
    <name type="scientific">Neolamprologus brichardi</name>
    <name type="common">Fairy cichlid</name>
    <name type="synonym">Lamprologus brichardi</name>
    <dbReference type="NCBI Taxonomy" id="32507"/>
    <lineage>
        <taxon>Eukaryota</taxon>
        <taxon>Metazoa</taxon>
        <taxon>Chordata</taxon>
        <taxon>Craniata</taxon>
        <taxon>Vertebrata</taxon>
        <taxon>Euteleostomi</taxon>
        <taxon>Actinopterygii</taxon>
        <taxon>Neopterygii</taxon>
        <taxon>Teleostei</taxon>
        <taxon>Neoteleostei</taxon>
        <taxon>Acanthomorphata</taxon>
        <taxon>Ovalentaria</taxon>
        <taxon>Cichlomorphae</taxon>
        <taxon>Cichliformes</taxon>
        <taxon>Cichlidae</taxon>
        <taxon>African cichlids</taxon>
        <taxon>Pseudocrenilabrinae</taxon>
        <taxon>Lamprologini</taxon>
        <taxon>Neolamprologus</taxon>
    </lineage>
</organism>
<reference evidence="3" key="2">
    <citation type="submission" date="2025-09" db="UniProtKB">
        <authorList>
            <consortium name="Ensembl"/>
        </authorList>
    </citation>
    <scope>IDENTIFICATION</scope>
</reference>
<dbReference type="OMA" id="LPFHQQH"/>
<dbReference type="PANTHER" id="PTHR14633:SF3">
    <property type="entry name" value="LITTLE ELONGATION COMPLEX SUBUNIT 2"/>
    <property type="match status" value="1"/>
</dbReference>
<feature type="compositionally biased region" description="Basic and acidic residues" evidence="1">
    <location>
        <begin position="67"/>
        <end position="79"/>
    </location>
</feature>
<reference evidence="3" key="1">
    <citation type="submission" date="2025-08" db="UniProtKB">
        <authorList>
            <consortium name="Ensembl"/>
        </authorList>
    </citation>
    <scope>IDENTIFICATION</scope>
</reference>
<evidence type="ECO:0000313" key="4">
    <source>
        <dbReference type="Proteomes" id="UP000261580"/>
    </source>
</evidence>
<dbReference type="Pfam" id="PF10505">
    <property type="entry name" value="NARG2_C"/>
    <property type="match status" value="1"/>
</dbReference>
<sequence length="830" mass="93166">MELTWEDHPVPEGPFFSRDVYDKYSLAPNIRELWAFLRGPVENAKAKQECDDGAAKASRSPSTDEAAEFKDNTEQKQINKDAPFPEPRLPYPCLSNISSKQQETFLVVIPLLGEKKTLIFVLNNEVMHFNSYLQDVARMCADDYNFISQGAMQYSEEFLRSCLECIRTLPQFYQIHELTSLTGGTFDPGLALTFEKQLLNMVIVNITDHKIVPADAQLAWDYQSVSSENPPAKKAKDMHAIVSGDGNAEKLCACYEPHVCLTRDALVRLLDNHGPEFVEQWELPVWVKLNQGKVGNQKKTVYIDSPLLKTEMTVRERSHIYHEESLKRSIKKNGSKNVFHLMTELPEISPRSVVSLENSGLDFEVDLTDLETFGETSKCKKIPDEQDGYIKSKKDRGSPLSKKIKTFSGEMSSSSIKTNDSVSEPAQQVLSDKPQTVTCSAHPPVVPASESTPDSSEMSSPQRVTRARRQAKRAKDSGDQLGEILRMQTAMFKSANEMAKCSTKSPTRCAGPSVHSHPTSLVKPCVSSFLERNQSKDGETCVVPPQSSSLSADTKEHKKLLSQDLQATTEDEQDYEAPVEGNLFYKLYSLQDLLLMVRSSVSLTHTRKHTPVHVLPKLEYQLCYGAECLTRSEVCNLWTETLLHSSTVSYIAHINAHTSKVALLRKLPDDWKQNVSCGFKLSKSLNILHHLLKKLTGLEEGRYLIAHKSGEPFVTILKAAHGKGNRGGYDLHQVHSSVPQPPAFGFVPWIPVDPAVVLPFHQQHGRVPCTFPPTPIVKVCIHVFATVTLLIQNIIGKKNLHNNRHVKTRKQKKRTAKRNTYVKKLIQKSF</sequence>
<dbReference type="GO" id="GO:0042796">
    <property type="term" value="P:snRNA transcription by RNA polymerase III"/>
    <property type="evidence" value="ECO:0007669"/>
    <property type="project" value="TreeGrafter"/>
</dbReference>
<dbReference type="GO" id="GO:0045945">
    <property type="term" value="P:positive regulation of transcription by RNA polymerase III"/>
    <property type="evidence" value="ECO:0007669"/>
    <property type="project" value="TreeGrafter"/>
</dbReference>
<keyword evidence="4" id="KW-1185">Reference proteome</keyword>
<proteinExistence type="predicted"/>
<dbReference type="AlphaFoldDB" id="A0A3Q4I2B8"/>
<dbReference type="GO" id="GO:0042795">
    <property type="term" value="P:snRNA transcription by RNA polymerase II"/>
    <property type="evidence" value="ECO:0007669"/>
    <property type="project" value="TreeGrafter"/>
</dbReference>
<dbReference type="GO" id="GO:0008023">
    <property type="term" value="C:transcription elongation factor complex"/>
    <property type="evidence" value="ECO:0007669"/>
    <property type="project" value="InterPro"/>
</dbReference>
<dbReference type="Bgee" id="ENSNBRG00000018537">
    <property type="expression patterns" value="Expressed in testis and 8 other cell types or tissues"/>
</dbReference>
<dbReference type="InterPro" id="IPR019535">
    <property type="entry name" value="ICE2_C"/>
</dbReference>
<dbReference type="GeneTree" id="ENSGT00390000006883"/>
<evidence type="ECO:0000256" key="1">
    <source>
        <dbReference type="SAM" id="MobiDB-lite"/>
    </source>
</evidence>
<name>A0A3Q4I2B8_NEOBR</name>
<dbReference type="Proteomes" id="UP000261580">
    <property type="component" value="Unassembled WGS sequence"/>
</dbReference>